<feature type="region of interest" description="Disordered" evidence="1">
    <location>
        <begin position="530"/>
        <end position="602"/>
    </location>
</feature>
<feature type="compositionally biased region" description="Acidic residues" evidence="1">
    <location>
        <begin position="578"/>
        <end position="594"/>
    </location>
</feature>
<gene>
    <name evidence="2" type="ORF">HYALB_00004762</name>
</gene>
<name>A0A9N9PUE2_9HELO</name>
<dbReference type="AlphaFoldDB" id="A0A9N9PUE2"/>
<feature type="compositionally biased region" description="Basic and acidic residues" evidence="1">
    <location>
        <begin position="568"/>
        <end position="577"/>
    </location>
</feature>
<proteinExistence type="predicted"/>
<dbReference type="OrthoDB" id="10254945at2759"/>
<comment type="caution">
    <text evidence="2">The sequence shown here is derived from an EMBL/GenBank/DDBJ whole genome shotgun (WGS) entry which is preliminary data.</text>
</comment>
<evidence type="ECO:0000313" key="2">
    <source>
        <dbReference type="EMBL" id="CAG8975448.1"/>
    </source>
</evidence>
<evidence type="ECO:0000313" key="3">
    <source>
        <dbReference type="Proteomes" id="UP000701801"/>
    </source>
</evidence>
<protein>
    <submittedName>
        <fullName evidence="2">Uncharacterized protein</fullName>
    </submittedName>
</protein>
<reference evidence="2" key="1">
    <citation type="submission" date="2021-07" db="EMBL/GenBank/DDBJ databases">
        <authorList>
            <person name="Durling M."/>
        </authorList>
    </citation>
    <scope>NUCLEOTIDE SEQUENCE</scope>
</reference>
<feature type="compositionally biased region" description="Acidic residues" evidence="1">
    <location>
        <begin position="545"/>
        <end position="566"/>
    </location>
</feature>
<accession>A0A9N9PUE2</accession>
<evidence type="ECO:0000256" key="1">
    <source>
        <dbReference type="SAM" id="MobiDB-lite"/>
    </source>
</evidence>
<dbReference type="Proteomes" id="UP000701801">
    <property type="component" value="Unassembled WGS sequence"/>
</dbReference>
<keyword evidence="3" id="KW-1185">Reference proteome</keyword>
<organism evidence="2 3">
    <name type="scientific">Hymenoscyphus albidus</name>
    <dbReference type="NCBI Taxonomy" id="595503"/>
    <lineage>
        <taxon>Eukaryota</taxon>
        <taxon>Fungi</taxon>
        <taxon>Dikarya</taxon>
        <taxon>Ascomycota</taxon>
        <taxon>Pezizomycotina</taxon>
        <taxon>Leotiomycetes</taxon>
        <taxon>Helotiales</taxon>
        <taxon>Helotiaceae</taxon>
        <taxon>Hymenoscyphus</taxon>
    </lineage>
</organism>
<sequence length="602" mass="68718">MMHPVLRLASRMISHLCYLPFFDAILNSERLPIDPSRLPEELKTGEYQEYYEAYNVSQILPRKSFGEKQIAENQKRLKGIFKYMIEECDFTLAFYQMGRDFIGGQLEPANRTGAYVAVKEQGGVALCLFASTAMVLPLLRPDLNDSERQRMEFSVAKVMTHEVTQAKLAALGGRALYLGTIKQGVKCTITDDKADLNKIQRDSSLPHQFLNDVVEKILPHRKDPSTLTPEERDTEQFVRALASQQTTEDEFWENRELMRQSRSTILKKNYSSWKKMERSERAALIAAVNQARQSHQRAVQVLLELERSQGSIFSERRTNLLGWNMGMHEYMRECRLETFGDYEKFFRDPPKLKGELVIEDILVGLGFCRMLLWSKKLRTSDAVQSLPSSQELQSLDSGLKRFDIEDSTAKYMSHEVLTGIFESQRCSWFAEQVALCYIIWFRENINNLTKLRRIETIEKKVLQIRNGLKSFSINETYSVTFSGEVLECPEDWVPRVDNALKRIAELISFLRNRDPEGEIRTGLDAADIEIDTIDTDTDPSIGESDGGDPSDGDSDEYGFDEDDSDQGSDSKERRNDTESESGSESESENGDSEDDTKSPSGT</sequence>
<dbReference type="EMBL" id="CAJVRM010000139">
    <property type="protein sequence ID" value="CAG8975448.1"/>
    <property type="molecule type" value="Genomic_DNA"/>
</dbReference>